<keyword evidence="4 5" id="KW-0472">Membrane</keyword>
<dbReference type="OrthoDB" id="1894389at2759"/>
<evidence type="ECO:0000256" key="1">
    <source>
        <dbReference type="ARBA" id="ARBA00004167"/>
    </source>
</evidence>
<dbReference type="PANTHER" id="PTHR31234">
    <property type="entry name" value="LATE EMBRYOGENESIS ABUNDANT (LEA) HYDROXYPROLINE-RICH GLYCOPROTEIN FAMILY"/>
    <property type="match status" value="1"/>
</dbReference>
<keyword evidence="2 5" id="KW-0812">Transmembrane</keyword>
<dbReference type="Proteomes" id="UP000250321">
    <property type="component" value="Unassembled WGS sequence"/>
</dbReference>
<gene>
    <name evidence="7" type="ORF">Pyn_32512</name>
</gene>
<evidence type="ECO:0000256" key="4">
    <source>
        <dbReference type="ARBA" id="ARBA00023136"/>
    </source>
</evidence>
<comment type="caution">
    <text evidence="7">The sequence shown here is derived from an EMBL/GenBank/DDBJ whole genome shotgun (WGS) entry which is preliminary data.</text>
</comment>
<evidence type="ECO:0000256" key="3">
    <source>
        <dbReference type="ARBA" id="ARBA00022989"/>
    </source>
</evidence>
<dbReference type="STRING" id="2094558.A0A314UQC8"/>
<feature type="transmembrane region" description="Helical" evidence="5">
    <location>
        <begin position="15"/>
        <end position="38"/>
    </location>
</feature>
<dbReference type="GO" id="GO:0098542">
    <property type="term" value="P:defense response to other organism"/>
    <property type="evidence" value="ECO:0007669"/>
    <property type="project" value="InterPro"/>
</dbReference>
<dbReference type="PANTHER" id="PTHR31234:SF65">
    <property type="entry name" value="LATE EMBRYOGENESIS ABUNDANT PROTEIN, LEA_2 SUBGROUP"/>
    <property type="match status" value="1"/>
</dbReference>
<dbReference type="InterPro" id="IPR004864">
    <property type="entry name" value="LEA_2"/>
</dbReference>
<name>A0A314UQC8_PRUYE</name>
<reference evidence="7 8" key="1">
    <citation type="submission" date="2018-02" db="EMBL/GenBank/DDBJ databases">
        <title>Draft genome of wild Prunus yedoensis var. nudiflora.</title>
        <authorList>
            <person name="Baek S."/>
            <person name="Kim J.-H."/>
            <person name="Choi K."/>
            <person name="Kim G.-B."/>
            <person name="Cho A."/>
            <person name="Jang H."/>
            <person name="Shin C.-H."/>
            <person name="Yu H.-J."/>
            <person name="Mun J.-H."/>
        </authorList>
    </citation>
    <scope>NUCLEOTIDE SEQUENCE [LARGE SCALE GENOMIC DNA]</scope>
    <source>
        <strain evidence="8">cv. Jeju island</strain>
        <tissue evidence="7">Leaf</tissue>
    </source>
</reference>
<evidence type="ECO:0000256" key="2">
    <source>
        <dbReference type="ARBA" id="ARBA00022692"/>
    </source>
</evidence>
<proteinExistence type="predicted"/>
<protein>
    <submittedName>
        <fullName evidence="7">Late embryogenesis abundant protein</fullName>
    </submittedName>
</protein>
<keyword evidence="8" id="KW-1185">Reference proteome</keyword>
<dbReference type="SUPFAM" id="SSF117070">
    <property type="entry name" value="LEA14-like"/>
    <property type="match status" value="1"/>
</dbReference>
<evidence type="ECO:0000313" key="7">
    <source>
        <dbReference type="EMBL" id="PQM38852.1"/>
    </source>
</evidence>
<evidence type="ECO:0000259" key="6">
    <source>
        <dbReference type="Pfam" id="PF03168"/>
    </source>
</evidence>
<accession>A0A314UQC8</accession>
<organism evidence="7 8">
    <name type="scientific">Prunus yedoensis var. nudiflora</name>
    <dbReference type="NCBI Taxonomy" id="2094558"/>
    <lineage>
        <taxon>Eukaryota</taxon>
        <taxon>Viridiplantae</taxon>
        <taxon>Streptophyta</taxon>
        <taxon>Embryophyta</taxon>
        <taxon>Tracheophyta</taxon>
        <taxon>Spermatophyta</taxon>
        <taxon>Magnoliopsida</taxon>
        <taxon>eudicotyledons</taxon>
        <taxon>Gunneridae</taxon>
        <taxon>Pentapetalae</taxon>
        <taxon>rosids</taxon>
        <taxon>fabids</taxon>
        <taxon>Rosales</taxon>
        <taxon>Rosaceae</taxon>
        <taxon>Amygdaloideae</taxon>
        <taxon>Amygdaleae</taxon>
        <taxon>Prunus</taxon>
    </lineage>
</organism>
<comment type="subcellular location">
    <subcellularLocation>
        <location evidence="1">Membrane</location>
        <topology evidence="1">Single-pass membrane protein</topology>
    </subcellularLocation>
</comment>
<feature type="domain" description="Late embryogenesis abundant protein LEA-2 subgroup" evidence="6">
    <location>
        <begin position="74"/>
        <end position="173"/>
    </location>
</feature>
<dbReference type="EMBL" id="PJQY01003270">
    <property type="protein sequence ID" value="PQM38852.1"/>
    <property type="molecule type" value="Genomic_DNA"/>
</dbReference>
<dbReference type="Gene3D" id="2.60.40.1820">
    <property type="match status" value="1"/>
</dbReference>
<dbReference type="GO" id="GO:0016020">
    <property type="term" value="C:membrane"/>
    <property type="evidence" value="ECO:0007669"/>
    <property type="project" value="UniProtKB-SubCell"/>
</dbReference>
<evidence type="ECO:0000313" key="8">
    <source>
        <dbReference type="Proteomes" id="UP000250321"/>
    </source>
</evidence>
<dbReference type="AlphaFoldDB" id="A0A314UQC8"/>
<sequence length="189" mass="20670">MTRGNVDSRRKRNRCFLFIAAGIILQTIIILLFVVFVMRIKTPKVRLDSVAVDSLTANSSPSSPSFKVQINALVTVKNKNFGHYKFEGSKVTFSYKGTTVGEGTIAKAKAKAKKTKKINVTVSLNSNKVSSHSQLSSDLSSGNLTLTAYAKLDGKVHLFKVIKKKKSANLNCTVHVDTKAKVVHVLTCK</sequence>
<evidence type="ECO:0000256" key="5">
    <source>
        <dbReference type="SAM" id="Phobius"/>
    </source>
</evidence>
<keyword evidence="3 5" id="KW-1133">Transmembrane helix</keyword>
<dbReference type="InterPro" id="IPR044839">
    <property type="entry name" value="NDR1-like"/>
</dbReference>
<dbReference type="Pfam" id="PF03168">
    <property type="entry name" value="LEA_2"/>
    <property type="match status" value="1"/>
</dbReference>